<gene>
    <name evidence="2" type="ORF">NTEN_LOCUS14118</name>
</gene>
<proteinExistence type="predicted"/>
<dbReference type="EMBL" id="CADCXU010021115">
    <property type="protein sequence ID" value="CAB0008912.1"/>
    <property type="molecule type" value="Genomic_DNA"/>
</dbReference>
<name>A0A6H5H0Q7_9HEMI</name>
<evidence type="ECO:0000313" key="2">
    <source>
        <dbReference type="EMBL" id="CAB0008912.1"/>
    </source>
</evidence>
<dbReference type="AlphaFoldDB" id="A0A6H5H0Q7"/>
<organism evidence="2 3">
    <name type="scientific">Nesidiocoris tenuis</name>
    <dbReference type="NCBI Taxonomy" id="355587"/>
    <lineage>
        <taxon>Eukaryota</taxon>
        <taxon>Metazoa</taxon>
        <taxon>Ecdysozoa</taxon>
        <taxon>Arthropoda</taxon>
        <taxon>Hexapoda</taxon>
        <taxon>Insecta</taxon>
        <taxon>Pterygota</taxon>
        <taxon>Neoptera</taxon>
        <taxon>Paraneoptera</taxon>
        <taxon>Hemiptera</taxon>
        <taxon>Heteroptera</taxon>
        <taxon>Panheteroptera</taxon>
        <taxon>Cimicomorpha</taxon>
        <taxon>Miridae</taxon>
        <taxon>Dicyphina</taxon>
        <taxon>Nesidiocoris</taxon>
    </lineage>
</organism>
<protein>
    <submittedName>
        <fullName evidence="2">Uncharacterized protein</fullName>
    </submittedName>
</protein>
<evidence type="ECO:0000256" key="1">
    <source>
        <dbReference type="SAM" id="MobiDB-lite"/>
    </source>
</evidence>
<feature type="region of interest" description="Disordered" evidence="1">
    <location>
        <begin position="1"/>
        <end position="27"/>
    </location>
</feature>
<reference evidence="2 3" key="1">
    <citation type="submission" date="2020-02" db="EMBL/GenBank/DDBJ databases">
        <authorList>
            <person name="Ferguson B K."/>
        </authorList>
    </citation>
    <scope>NUCLEOTIDE SEQUENCE [LARGE SCALE GENOMIC DNA]</scope>
</reference>
<evidence type="ECO:0000313" key="3">
    <source>
        <dbReference type="Proteomes" id="UP000479000"/>
    </source>
</evidence>
<sequence>MDDYNGLLLKNKPKSGSENSAHQYSQDDCNVNRLRHRSWKVHSISTIQGQSIRIEIR</sequence>
<keyword evidence="3" id="KW-1185">Reference proteome</keyword>
<accession>A0A6H5H0Q7</accession>
<dbReference type="Proteomes" id="UP000479000">
    <property type="component" value="Unassembled WGS sequence"/>
</dbReference>
<feature type="compositionally biased region" description="Polar residues" evidence="1">
    <location>
        <begin position="14"/>
        <end position="27"/>
    </location>
</feature>